<keyword evidence="3" id="KW-0479">Metal-binding</keyword>
<dbReference type="Pfam" id="PF01607">
    <property type="entry name" value="CBM_14"/>
    <property type="match status" value="2"/>
</dbReference>
<keyword evidence="5" id="KW-0677">Repeat</keyword>
<evidence type="ECO:0000256" key="1">
    <source>
        <dbReference type="ARBA" id="ARBA00004328"/>
    </source>
</evidence>
<keyword evidence="4" id="KW-0732">Signal</keyword>
<evidence type="ECO:0000256" key="8">
    <source>
        <dbReference type="ARBA" id="ARBA00022844"/>
    </source>
</evidence>
<dbReference type="RefSeq" id="YP_010086940.1">
    <property type="nucleotide sequence ID" value="NC_055500.1"/>
</dbReference>
<dbReference type="PROSITE" id="PS50940">
    <property type="entry name" value="CHIT_BIND_II"/>
    <property type="match status" value="1"/>
</dbReference>
<proteinExistence type="predicted"/>
<dbReference type="GeneID" id="65102185"/>
<keyword evidence="8" id="KW-0946">Virion</keyword>
<dbReference type="Pfam" id="PF08475">
    <property type="entry name" value="Baculo_VP91_N"/>
    <property type="match status" value="1"/>
</dbReference>
<sequence>MFSILYLILYNDFNENEFNKRLSVLLEYMRRTNSELPTPEQLSYVSHVDQNFYTITQFSTSDLNITKQTLHDDRIEIFDFLSQKFQPIQHNEEARVKAHSKYHSKFMVRGDDGWMDVDCPLNEIFDESIMRCVPTPICDQKLPGNYGLTENMIDKLVLNHAIIRENVDENLFHPTMYLQCFDGGSHAVMECPNDHIFNATTKVCELINECENRPDDFILTRFPDYLNINEYMICKNGETKIVSCPNGKIFDRNQLKCVLGNACEINGVGFTYITDEIGDSQFFKCINESEAELVTCINRIFRNDQYECTGDVQCANFVNGSGTQIKMFEDDTWMFANGILICENFQVQKNIDCDSTNLLQDKLFNEKFKVNLNIPAEIFDTDSGMCVPFTKNLIKIKNEIFPIENINNDYNINFETAMVGRTDAVETLLETSSLESCVSLARDIGAVGINPLNGDSINCFGENLYDIFTGDKLNICDDNQLVKSVDLNYDFYFQPKTSKVGRDDDYERFCGQKTTNAQKIVENDLFSARIFAHILRSDVCGLLMAQIYHSYTTMNRKYTTIYVQYTYDIEKSPKNIVVYESNIQNKNATMQKRGSTANDIFVNREIVDGENDVIKPLFDPFERSEIQPIFNPFDVAIRPPLSWFPESEPDIEPEPEPEPEPVPELILADKLLDYSCFYSLPTYKFSECEIANDFIVDKIKELRNNITVDPECENARGLSNVFNSYVYLGNGIGCKCRYDDEKGIIVEKILDGPRYLNVETQSNDGVKYNQWVHKNGNTFIACPQELLNDNFDCAVHSDKFYYLEDLHE</sequence>
<evidence type="ECO:0000256" key="4">
    <source>
        <dbReference type="ARBA" id="ARBA00022729"/>
    </source>
</evidence>
<dbReference type="SUPFAM" id="SSF57625">
    <property type="entry name" value="Invertebrate chitin-binding proteins"/>
    <property type="match status" value="2"/>
</dbReference>
<dbReference type="GO" id="GO:0044423">
    <property type="term" value="C:virion component"/>
    <property type="evidence" value="ECO:0007669"/>
    <property type="project" value="UniProtKB-KW"/>
</dbReference>
<feature type="domain" description="Chitin-binding type-2" evidence="11">
    <location>
        <begin position="207"/>
        <end position="265"/>
    </location>
</feature>
<keyword evidence="6" id="KW-0863">Zinc-finger</keyword>
<keyword evidence="10" id="KW-0325">Glycoprotein</keyword>
<evidence type="ECO:0000256" key="3">
    <source>
        <dbReference type="ARBA" id="ARBA00022723"/>
    </source>
</evidence>
<keyword evidence="2" id="KW-0147">Chitin-binding</keyword>
<name>A0A346RNT5_9ABAC</name>
<protein>
    <submittedName>
        <fullName evidence="13">Vp91/p95</fullName>
    </submittedName>
</protein>
<dbReference type="PROSITE" id="PS51807">
    <property type="entry name" value="ZF_C2HC_BV"/>
    <property type="match status" value="1"/>
</dbReference>
<dbReference type="KEGG" id="vg:65102185"/>
<evidence type="ECO:0000256" key="7">
    <source>
        <dbReference type="ARBA" id="ARBA00022833"/>
    </source>
</evidence>
<keyword evidence="9" id="KW-1015">Disulfide bond</keyword>
<dbReference type="Proteomes" id="UP000500845">
    <property type="component" value="Segment"/>
</dbReference>
<dbReference type="InterPro" id="IPR013682">
    <property type="entry name" value="BaculoV_Vp91_N"/>
</dbReference>
<keyword evidence="14" id="KW-1185">Reference proteome</keyword>
<evidence type="ECO:0000256" key="6">
    <source>
        <dbReference type="ARBA" id="ARBA00022771"/>
    </source>
</evidence>
<organism evidence="13 14">
    <name type="scientific">Cryptophlebia peltastica nucleopolyhedrovirus</name>
    <dbReference type="NCBI Taxonomy" id="2304025"/>
    <lineage>
        <taxon>Viruses</taxon>
        <taxon>Viruses incertae sedis</taxon>
        <taxon>Naldaviricetes</taxon>
        <taxon>Lefavirales</taxon>
        <taxon>Baculoviridae</taxon>
        <taxon>Alphabaculovirus</taxon>
        <taxon>Alphabaculovirus crypeltasticae</taxon>
    </lineage>
</organism>
<evidence type="ECO:0000256" key="9">
    <source>
        <dbReference type="ARBA" id="ARBA00023157"/>
    </source>
</evidence>
<comment type="subcellular location">
    <subcellularLocation>
        <location evidence="1">Virion</location>
    </subcellularLocation>
</comment>
<dbReference type="InterPro" id="IPR036508">
    <property type="entry name" value="Chitin-bd_dom_sf"/>
</dbReference>
<evidence type="ECO:0000313" key="14">
    <source>
        <dbReference type="Proteomes" id="UP000500845"/>
    </source>
</evidence>
<dbReference type="InterPro" id="IPR002557">
    <property type="entry name" value="Chitin-bd_dom"/>
</dbReference>
<reference evidence="13 14" key="1">
    <citation type="journal article" date="2018" name="J. Invertebr. Pathol.">
        <title>Morphological, genetic and biological characterisation of a novel alphabaculovirus isolated from Cryptophlebia peltastica (Lepidoptera: Tortricidae).</title>
        <authorList>
            <person name="Marsberg T."/>
            <person name="Jukes M.D."/>
            <person name="Krejmer-Rabalska M."/>
            <person name="Rabalski L."/>
            <person name="Knox C.M."/>
            <person name="Moore S.D."/>
            <person name="Hill M.P."/>
            <person name="Szewczyk B."/>
        </authorList>
    </citation>
    <scope>NUCLEOTIDE SEQUENCE [LARGE SCALE GENOMIC DNA]</scope>
    <source>
        <strain evidence="13">SA</strain>
    </source>
</reference>
<accession>A0A346RNT5</accession>
<evidence type="ECO:0000256" key="2">
    <source>
        <dbReference type="ARBA" id="ARBA00022669"/>
    </source>
</evidence>
<feature type="domain" description="Zinc finger C2HC baculovirus (BV)-type profile" evidence="12">
    <location>
        <begin position="132"/>
        <end position="180"/>
    </location>
</feature>
<dbReference type="GO" id="GO:0008270">
    <property type="term" value="F:zinc ion binding"/>
    <property type="evidence" value="ECO:0007669"/>
    <property type="project" value="UniProtKB-KW"/>
</dbReference>
<dbReference type="GO" id="GO:0005576">
    <property type="term" value="C:extracellular region"/>
    <property type="evidence" value="ECO:0007669"/>
    <property type="project" value="InterPro"/>
</dbReference>
<evidence type="ECO:0000313" key="13">
    <source>
        <dbReference type="EMBL" id="AXS67732.1"/>
    </source>
</evidence>
<evidence type="ECO:0000256" key="10">
    <source>
        <dbReference type="ARBA" id="ARBA00023180"/>
    </source>
</evidence>
<evidence type="ECO:0000259" key="11">
    <source>
        <dbReference type="PROSITE" id="PS50940"/>
    </source>
</evidence>
<evidence type="ECO:0000256" key="5">
    <source>
        <dbReference type="ARBA" id="ARBA00022737"/>
    </source>
</evidence>
<keyword evidence="7" id="KW-0862">Zinc</keyword>
<dbReference type="EMBL" id="MH394321">
    <property type="protein sequence ID" value="AXS67732.1"/>
    <property type="molecule type" value="Genomic_DNA"/>
</dbReference>
<evidence type="ECO:0000259" key="12">
    <source>
        <dbReference type="PROSITE" id="PS51807"/>
    </source>
</evidence>
<dbReference type="SMART" id="SM00494">
    <property type="entry name" value="ChtBD2"/>
    <property type="match status" value="1"/>
</dbReference>
<dbReference type="GO" id="GO:0008061">
    <property type="term" value="F:chitin binding"/>
    <property type="evidence" value="ECO:0007669"/>
    <property type="project" value="UniProtKB-KW"/>
</dbReference>